<dbReference type="InterPro" id="IPR036179">
    <property type="entry name" value="Ig-like_dom_sf"/>
</dbReference>
<comment type="caution">
    <text evidence="5">The sequence shown here is derived from an EMBL/GenBank/DDBJ whole genome shotgun (WGS) entry which is preliminary data.</text>
</comment>
<dbReference type="PROSITE" id="PS50835">
    <property type="entry name" value="IG_LIKE"/>
    <property type="match status" value="1"/>
</dbReference>
<keyword evidence="3" id="KW-0732">Signal</keyword>
<dbReference type="Pfam" id="PF13927">
    <property type="entry name" value="Ig_3"/>
    <property type="match status" value="1"/>
</dbReference>
<evidence type="ECO:0000259" key="4">
    <source>
        <dbReference type="PROSITE" id="PS50835"/>
    </source>
</evidence>
<dbReference type="SMART" id="SM00409">
    <property type="entry name" value="IG"/>
    <property type="match status" value="1"/>
</dbReference>
<keyword evidence="2" id="KW-0812">Transmembrane</keyword>
<sequence length="203" mass="22486">MRWLLAGCCAFALIGLSEALSITQRPRFYGVHAGRSVVFYCASKPPQQSTMRWLKAGVHDGVKDELVEGERIRFHVLKKAGKNSFLNISGVQVEDSGVYFCEMNGTSGPGTQLIVLKAVNLSKAARWTTMKDALIFLQGLLLAAIVTAILLRGRTVSEKKDIIYEEPETDHIYEGLEIERCDGGLYEELSVYAQADDAEAPWE</sequence>
<dbReference type="Gene3D" id="2.60.40.10">
    <property type="entry name" value="Immunoglobulins"/>
    <property type="match status" value="1"/>
</dbReference>
<dbReference type="AlphaFoldDB" id="A0A9N7V7Z8"/>
<evidence type="ECO:0000256" key="2">
    <source>
        <dbReference type="SAM" id="Phobius"/>
    </source>
</evidence>
<dbReference type="CDD" id="cd00099">
    <property type="entry name" value="IgV"/>
    <property type="match status" value="1"/>
</dbReference>
<evidence type="ECO:0000313" key="5">
    <source>
        <dbReference type="EMBL" id="CAB1444632.1"/>
    </source>
</evidence>
<feature type="transmembrane region" description="Helical" evidence="2">
    <location>
        <begin position="133"/>
        <end position="151"/>
    </location>
</feature>
<accession>A0A9N7V7Z8</accession>
<dbReference type="GO" id="GO:0009897">
    <property type="term" value="C:external side of plasma membrane"/>
    <property type="evidence" value="ECO:0007669"/>
    <property type="project" value="TreeGrafter"/>
</dbReference>
<evidence type="ECO:0000313" key="6">
    <source>
        <dbReference type="Proteomes" id="UP001153269"/>
    </source>
</evidence>
<dbReference type="PANTHER" id="PTHR14334:SF2">
    <property type="entry name" value="B-CELL ANTIGEN RECEPTOR COMPLEX-ASSOCIATED PROTEIN BETA CHAIN"/>
    <property type="match status" value="1"/>
</dbReference>
<keyword evidence="1" id="KW-0393">Immunoglobulin domain</keyword>
<feature type="signal peptide" evidence="3">
    <location>
        <begin position="1"/>
        <end position="19"/>
    </location>
</feature>
<protein>
    <recommendedName>
        <fullName evidence="4">Ig-like domain-containing protein</fullName>
    </recommendedName>
</protein>
<evidence type="ECO:0000256" key="1">
    <source>
        <dbReference type="ARBA" id="ARBA00023319"/>
    </source>
</evidence>
<dbReference type="Proteomes" id="UP001153269">
    <property type="component" value="Unassembled WGS sequence"/>
</dbReference>
<dbReference type="PANTHER" id="PTHR14334">
    <property type="entry name" value="B-CELL ANTIGEN RECEPTOR COMPLEX-ASSOCIATED PROTEIN"/>
    <property type="match status" value="1"/>
</dbReference>
<proteinExistence type="predicted"/>
<reference evidence="5" key="1">
    <citation type="submission" date="2020-03" db="EMBL/GenBank/DDBJ databases">
        <authorList>
            <person name="Weist P."/>
        </authorList>
    </citation>
    <scope>NUCLEOTIDE SEQUENCE</scope>
</reference>
<dbReference type="InterPro" id="IPR013783">
    <property type="entry name" value="Ig-like_fold"/>
</dbReference>
<keyword evidence="2" id="KW-0472">Membrane</keyword>
<keyword evidence="6" id="KW-1185">Reference proteome</keyword>
<dbReference type="EMBL" id="CADEAL010003413">
    <property type="protein sequence ID" value="CAB1444632.1"/>
    <property type="molecule type" value="Genomic_DNA"/>
</dbReference>
<dbReference type="InterPro" id="IPR007110">
    <property type="entry name" value="Ig-like_dom"/>
</dbReference>
<dbReference type="InterPro" id="IPR003598">
    <property type="entry name" value="Ig_sub2"/>
</dbReference>
<dbReference type="GO" id="GO:0030183">
    <property type="term" value="P:B cell differentiation"/>
    <property type="evidence" value="ECO:0007669"/>
    <property type="project" value="TreeGrafter"/>
</dbReference>
<feature type="chain" id="PRO_5040480857" description="Ig-like domain-containing protein" evidence="3">
    <location>
        <begin position="20"/>
        <end position="203"/>
    </location>
</feature>
<dbReference type="GO" id="GO:0050853">
    <property type="term" value="P:B cell receptor signaling pathway"/>
    <property type="evidence" value="ECO:0007669"/>
    <property type="project" value="TreeGrafter"/>
</dbReference>
<evidence type="ECO:0000256" key="3">
    <source>
        <dbReference type="SAM" id="SignalP"/>
    </source>
</evidence>
<keyword evidence="2" id="KW-1133">Transmembrane helix</keyword>
<organism evidence="5 6">
    <name type="scientific">Pleuronectes platessa</name>
    <name type="common">European plaice</name>
    <dbReference type="NCBI Taxonomy" id="8262"/>
    <lineage>
        <taxon>Eukaryota</taxon>
        <taxon>Metazoa</taxon>
        <taxon>Chordata</taxon>
        <taxon>Craniata</taxon>
        <taxon>Vertebrata</taxon>
        <taxon>Euteleostomi</taxon>
        <taxon>Actinopterygii</taxon>
        <taxon>Neopterygii</taxon>
        <taxon>Teleostei</taxon>
        <taxon>Neoteleostei</taxon>
        <taxon>Acanthomorphata</taxon>
        <taxon>Carangaria</taxon>
        <taxon>Pleuronectiformes</taxon>
        <taxon>Pleuronectoidei</taxon>
        <taxon>Pleuronectidae</taxon>
        <taxon>Pleuronectes</taxon>
    </lineage>
</organism>
<dbReference type="GO" id="GO:0019815">
    <property type="term" value="C:B cell receptor complex"/>
    <property type="evidence" value="ECO:0007669"/>
    <property type="project" value="TreeGrafter"/>
</dbReference>
<dbReference type="SMART" id="SM00408">
    <property type="entry name" value="IGc2"/>
    <property type="match status" value="1"/>
</dbReference>
<gene>
    <name evidence="5" type="ORF">PLEPLA_LOCUS32348</name>
</gene>
<dbReference type="SUPFAM" id="SSF48726">
    <property type="entry name" value="Immunoglobulin"/>
    <property type="match status" value="1"/>
</dbReference>
<feature type="domain" description="Ig-like" evidence="4">
    <location>
        <begin position="34"/>
        <end position="122"/>
    </location>
</feature>
<dbReference type="InterPro" id="IPR003599">
    <property type="entry name" value="Ig_sub"/>
</dbReference>
<name>A0A9N7V7Z8_PLEPL</name>